<protein>
    <recommendedName>
        <fullName evidence="3">Basal-body rod modification protein FlgD</fullName>
    </recommendedName>
</protein>
<keyword evidence="5" id="KW-1185">Reference proteome</keyword>
<dbReference type="RefSeq" id="WP_132250815.1">
    <property type="nucleotide sequence ID" value="NZ_SMAL01000002.1"/>
</dbReference>
<comment type="function">
    <text evidence="3">Required for flagellar hook formation. May act as a scaffolding protein.</text>
</comment>
<keyword evidence="4" id="KW-0969">Cilium</keyword>
<accession>A0A4R3MR56</accession>
<name>A0A4R3MR56_9FIRM</name>
<comment type="caution">
    <text evidence="4">The sequence shown here is derived from an EMBL/GenBank/DDBJ whole genome shotgun (WGS) entry which is preliminary data.</text>
</comment>
<organism evidence="4 5">
    <name type="scientific">Natranaerovirga pectinivora</name>
    <dbReference type="NCBI Taxonomy" id="682400"/>
    <lineage>
        <taxon>Bacteria</taxon>
        <taxon>Bacillati</taxon>
        <taxon>Bacillota</taxon>
        <taxon>Clostridia</taxon>
        <taxon>Lachnospirales</taxon>
        <taxon>Natranaerovirgaceae</taxon>
        <taxon>Natranaerovirga</taxon>
    </lineage>
</organism>
<dbReference type="InterPro" id="IPR005648">
    <property type="entry name" value="FlgD"/>
</dbReference>
<gene>
    <name evidence="4" type="ORF">EDC18_102445</name>
</gene>
<dbReference type="Pfam" id="PF03963">
    <property type="entry name" value="FlgD"/>
    <property type="match status" value="1"/>
</dbReference>
<dbReference type="EMBL" id="SMAL01000002">
    <property type="protein sequence ID" value="TCT16426.1"/>
    <property type="molecule type" value="Genomic_DNA"/>
</dbReference>
<evidence type="ECO:0000256" key="2">
    <source>
        <dbReference type="ARBA" id="ARBA00022795"/>
    </source>
</evidence>
<evidence type="ECO:0000256" key="1">
    <source>
        <dbReference type="ARBA" id="ARBA00010577"/>
    </source>
</evidence>
<dbReference type="OrthoDB" id="280334at2"/>
<dbReference type="Proteomes" id="UP000294902">
    <property type="component" value="Unassembled WGS sequence"/>
</dbReference>
<dbReference type="GO" id="GO:0044781">
    <property type="term" value="P:bacterial-type flagellum organization"/>
    <property type="evidence" value="ECO:0007669"/>
    <property type="project" value="UniProtKB-UniRule"/>
</dbReference>
<keyword evidence="2 3" id="KW-1005">Bacterial flagellum biogenesis</keyword>
<comment type="similarity">
    <text evidence="1 3">Belongs to the FlgD family.</text>
</comment>
<keyword evidence="4" id="KW-0282">Flagellum</keyword>
<keyword evidence="4" id="KW-0966">Cell projection</keyword>
<reference evidence="4 5" key="1">
    <citation type="submission" date="2019-03" db="EMBL/GenBank/DDBJ databases">
        <title>Genomic Encyclopedia of Type Strains, Phase IV (KMG-IV): sequencing the most valuable type-strain genomes for metagenomic binning, comparative biology and taxonomic classification.</title>
        <authorList>
            <person name="Goeker M."/>
        </authorList>
    </citation>
    <scope>NUCLEOTIDE SEQUENCE [LARGE SCALE GENOMIC DNA]</scope>
    <source>
        <strain evidence="4 5">DSM 24629</strain>
    </source>
</reference>
<evidence type="ECO:0000313" key="5">
    <source>
        <dbReference type="Proteomes" id="UP000294902"/>
    </source>
</evidence>
<evidence type="ECO:0000313" key="4">
    <source>
        <dbReference type="EMBL" id="TCT16426.1"/>
    </source>
</evidence>
<dbReference type="AlphaFoldDB" id="A0A4R3MR56"/>
<proteinExistence type="inferred from homology"/>
<evidence type="ECO:0000256" key="3">
    <source>
        <dbReference type="RuleBase" id="RU362076"/>
    </source>
</evidence>
<sequence>MSSVNDVQKMLMQSYNPQQTKNSNNDLGKDAFLQLLVTQMRYQDPLNPTSDTDFLAQMAQFSALEQMQNINTTMMAQQGYALIGKDVIAITVNPFTNEVTEVEGIVEAVNVVNGKVQLQVNDVTVSLDEVKLVYNEGDIVNQMAKLSTLDAIKALNQNILTQQKLSLIGKHVLVKTVDPDTQETVVTEGKVESVKVSNGKTYLQVNNKLLNLEDVESVSENEASSI</sequence>